<sequence length="146" mass="17489">MWVIIVFTIVILIYNWDKVYPVKIIDIHKESIEHAHIIVSHFPLTDNGKINWWLSNREFIKKTYNTPSQSRYHIAIWDIGDGYMKDSYKEDFYCFSDMKVTKNCIEKNLLMIIDNTLPDDNDVVLFFINGDLYRQDKNGNFTHEKY</sequence>
<dbReference type="EMBL" id="UGYB01000001">
    <property type="protein sequence ID" value="SUI01264.1"/>
    <property type="molecule type" value="Genomic_DNA"/>
</dbReference>
<evidence type="ECO:0000313" key="2">
    <source>
        <dbReference type="Proteomes" id="UP000254220"/>
    </source>
</evidence>
<accession>A0A379XL94</accession>
<protein>
    <submittedName>
        <fullName evidence="1">Putative exported protein</fullName>
    </submittedName>
</protein>
<dbReference type="InterPro" id="IPR010351">
    <property type="entry name" value="DUF943"/>
</dbReference>
<reference evidence="1 2" key="1">
    <citation type="submission" date="2018-06" db="EMBL/GenBank/DDBJ databases">
        <authorList>
            <consortium name="Pathogen Informatics"/>
            <person name="Doyle S."/>
        </authorList>
    </citation>
    <scope>NUCLEOTIDE SEQUENCE [LARGE SCALE GENOMIC DNA]</scope>
    <source>
        <strain evidence="1 2">NCTC12420</strain>
    </source>
</reference>
<name>A0A379XL94_SALER</name>
<dbReference type="AlphaFoldDB" id="A0A379XL94"/>
<organism evidence="1 2">
    <name type="scientific">Salmonella enterica subsp. indica</name>
    <dbReference type="NCBI Taxonomy" id="59207"/>
    <lineage>
        <taxon>Bacteria</taxon>
        <taxon>Pseudomonadati</taxon>
        <taxon>Pseudomonadota</taxon>
        <taxon>Gammaproteobacteria</taxon>
        <taxon>Enterobacterales</taxon>
        <taxon>Enterobacteriaceae</taxon>
        <taxon>Salmonella</taxon>
    </lineage>
</organism>
<gene>
    <name evidence="1" type="primary">STY3288</name>
    <name evidence="1" type="ORF">NCTC12420_00956</name>
</gene>
<proteinExistence type="predicted"/>
<evidence type="ECO:0000313" key="1">
    <source>
        <dbReference type="EMBL" id="SUI01264.1"/>
    </source>
</evidence>
<dbReference type="Pfam" id="PF06092">
    <property type="entry name" value="DUF943"/>
    <property type="match status" value="1"/>
</dbReference>
<dbReference type="Proteomes" id="UP000254220">
    <property type="component" value="Unassembled WGS sequence"/>
</dbReference>